<dbReference type="PATRIC" id="fig|1357399.3.peg.1090"/>
<feature type="compositionally biased region" description="Low complexity" evidence="1">
    <location>
        <begin position="502"/>
        <end position="513"/>
    </location>
</feature>
<feature type="domain" description="Flagellar hook-length control protein-like C-terminal" evidence="2">
    <location>
        <begin position="615"/>
        <end position="694"/>
    </location>
</feature>
<feature type="compositionally biased region" description="Polar residues" evidence="1">
    <location>
        <begin position="76"/>
        <end position="85"/>
    </location>
</feature>
<feature type="region of interest" description="Disordered" evidence="1">
    <location>
        <begin position="248"/>
        <end position="293"/>
    </location>
</feature>
<dbReference type="HOGENOM" id="CLU_375873_0_0_7"/>
<feature type="compositionally biased region" description="Polar residues" evidence="1">
    <location>
        <begin position="134"/>
        <end position="151"/>
    </location>
</feature>
<sequence>MLEQVSHIEAVKKTPFPIDSTKAKPSSKGGAEPVPDFKSVLEKSLQEQAHTSAPTANAKASAQNLQATQKLAKEPASSQASTKQAGTKIESPSTSNALPSTAATPSAPTPASLASKGEPLGTSKEAPQMLAQALESSAPKQSATPSLSQDSAPLPALAPKEAPQQKKSLNDMAKLEPQESFLSKITQNASKAESSSQPKASGTSAQVESSAPSAQGASAKLDSSGANDTALESNAIQQALQASALVAGAQEVAQSPSPAKSSAPSTPTAPTNTPLQDGAPKATPANALAKPTLGDVVEKAKDLGLNPGKVEFSQQEDEFKNSVQARTGMRQVSPSSDGIRQFFDKQDEQSLRPLFSMIGAANALDAAARRSSKANRIEYAIESKTEKIAIINRGKTLPKNITESRLKNERQERVFEQIQKDIIAGKELDLEQIKAELFASKVSESPKPLAQPASPSQPAQRLASTAAAMAAPALVQGAQEALRESQKSSKDPREQAPRAKAKAAQAAQVPSAESSKDSSPLRAELESSTPKELARAMESELELADMDLPKEFELERAQEKSPKSAKQAQGEQKAESKLESKLATSAALGASAMKQELSKPQVREMITSFVNQFDQEVKKFKPPMNKISLELNPKELGNIELTITQRGNNLHISVISNPQAITLFAQNQLDLRQSLIAQGFDGIDLSFSQDSSGGFGSGSQNNDQASKDNAQGGLESGLEYMAKDSSEPSMEITLPLYA</sequence>
<comment type="caution">
    <text evidence="3">The sequence shown here is derived from an EMBL/GenBank/DDBJ whole genome shotgun (WGS) entry which is preliminary data.</text>
</comment>
<accession>V8CI02</accession>
<organism evidence="3 4">
    <name type="scientific">Helicobacter canis NCTC 12740</name>
    <dbReference type="NCBI Taxonomy" id="1357399"/>
    <lineage>
        <taxon>Bacteria</taxon>
        <taxon>Pseudomonadati</taxon>
        <taxon>Campylobacterota</taxon>
        <taxon>Epsilonproteobacteria</taxon>
        <taxon>Campylobacterales</taxon>
        <taxon>Helicobacteraceae</taxon>
        <taxon>Helicobacter</taxon>
    </lineage>
</organism>
<keyword evidence="4" id="KW-1185">Reference proteome</keyword>
<evidence type="ECO:0000313" key="3">
    <source>
        <dbReference type="EMBL" id="ETD26655.1"/>
    </source>
</evidence>
<dbReference type="InterPro" id="IPR021136">
    <property type="entry name" value="Flagellar_hook_control-like_C"/>
</dbReference>
<feature type="region of interest" description="Disordered" evidence="1">
    <location>
        <begin position="1"/>
        <end position="229"/>
    </location>
</feature>
<feature type="compositionally biased region" description="Low complexity" evidence="1">
    <location>
        <begin position="445"/>
        <end position="479"/>
    </location>
</feature>
<dbReference type="AlphaFoldDB" id="V8CI02"/>
<name>V8CI02_9HELI</name>
<dbReference type="InterPro" id="IPR038610">
    <property type="entry name" value="FliK-like_C_sf"/>
</dbReference>
<dbReference type="STRING" id="1357399.HMPREF2087_01040"/>
<feature type="compositionally biased region" description="Polar residues" evidence="1">
    <location>
        <begin position="321"/>
        <end position="338"/>
    </location>
</feature>
<feature type="compositionally biased region" description="Low complexity" evidence="1">
    <location>
        <begin position="152"/>
        <end position="167"/>
    </location>
</feature>
<evidence type="ECO:0000313" key="4">
    <source>
        <dbReference type="Proteomes" id="UP000018688"/>
    </source>
</evidence>
<feature type="compositionally biased region" description="Basic and acidic residues" evidence="1">
    <location>
        <begin position="547"/>
        <end position="562"/>
    </location>
</feature>
<proteinExistence type="predicted"/>
<feature type="region of interest" description="Disordered" evidence="1">
    <location>
        <begin position="306"/>
        <end position="338"/>
    </location>
</feature>
<protein>
    <recommendedName>
        <fullName evidence="2">Flagellar hook-length control protein-like C-terminal domain-containing protein</fullName>
    </recommendedName>
</protein>
<feature type="region of interest" description="Disordered" evidence="1">
    <location>
        <begin position="691"/>
        <end position="738"/>
    </location>
</feature>
<dbReference type="Gene3D" id="3.30.750.140">
    <property type="match status" value="1"/>
</dbReference>
<feature type="compositionally biased region" description="Basic and acidic residues" evidence="1">
    <location>
        <begin position="481"/>
        <end position="497"/>
    </location>
</feature>
<feature type="region of interest" description="Disordered" evidence="1">
    <location>
        <begin position="442"/>
        <end position="579"/>
    </location>
</feature>
<dbReference type="eggNOG" id="COG3144">
    <property type="taxonomic scope" value="Bacteria"/>
</dbReference>
<evidence type="ECO:0000259" key="2">
    <source>
        <dbReference type="Pfam" id="PF02120"/>
    </source>
</evidence>
<feature type="compositionally biased region" description="Low complexity" evidence="1">
    <location>
        <begin position="91"/>
        <end position="115"/>
    </location>
</feature>
<dbReference type="EMBL" id="AZJJ01000002">
    <property type="protein sequence ID" value="ETD26655.1"/>
    <property type="molecule type" value="Genomic_DNA"/>
</dbReference>
<feature type="compositionally biased region" description="Polar residues" evidence="1">
    <location>
        <begin position="180"/>
        <end position="216"/>
    </location>
</feature>
<evidence type="ECO:0000256" key="1">
    <source>
        <dbReference type="SAM" id="MobiDB-lite"/>
    </source>
</evidence>
<dbReference type="RefSeq" id="WP_023929984.1">
    <property type="nucleotide sequence ID" value="NZ_KI669458.1"/>
</dbReference>
<feature type="compositionally biased region" description="Polar residues" evidence="1">
    <location>
        <begin position="46"/>
        <end position="69"/>
    </location>
</feature>
<reference evidence="3 4" key="1">
    <citation type="submission" date="2013-10" db="EMBL/GenBank/DDBJ databases">
        <title>The Genome Sequence of Helicobacter canis NCTC 12740.</title>
        <authorList>
            <consortium name="The Broad Institute Genomics Platform"/>
            <person name="Earl A."/>
            <person name="Fox J.G."/>
            <person name="Shen Z."/>
            <person name="Young S.K."/>
            <person name="Zeng Q."/>
            <person name="Gargeya S."/>
            <person name="Fitzgerald M."/>
            <person name="Abouelleil A."/>
            <person name="Alvarado L."/>
            <person name="Chapman S.B."/>
            <person name="Gainer-Dewar J."/>
            <person name="Goldberg J."/>
            <person name="Griggs A."/>
            <person name="Gujja S."/>
            <person name="Hansen M."/>
            <person name="Howarth C."/>
            <person name="Imamovic A."/>
            <person name="Ireland A."/>
            <person name="Larimer J."/>
            <person name="McCowan C."/>
            <person name="Murphy C."/>
            <person name="Pearson M."/>
            <person name="Poon T.W."/>
            <person name="Priest M."/>
            <person name="Roberts A."/>
            <person name="Saif S."/>
            <person name="Shea T."/>
            <person name="Sykes S."/>
            <person name="Wortman J."/>
            <person name="Nusbaum C."/>
            <person name="Birren B."/>
        </authorList>
    </citation>
    <scope>NUCLEOTIDE SEQUENCE [LARGE SCALE GENOMIC DNA]</scope>
    <source>
        <strain evidence="3 4">NCTC 12740</strain>
    </source>
</reference>
<dbReference type="Proteomes" id="UP000018688">
    <property type="component" value="Unassembled WGS sequence"/>
</dbReference>
<feature type="compositionally biased region" description="Low complexity" evidence="1">
    <location>
        <begin position="691"/>
        <end position="703"/>
    </location>
</feature>
<dbReference type="OrthoDB" id="5362877at2"/>
<dbReference type="CDD" id="cd17470">
    <property type="entry name" value="T3SS_Flik_C"/>
    <property type="match status" value="1"/>
</dbReference>
<dbReference type="Pfam" id="PF02120">
    <property type="entry name" value="Flg_hook"/>
    <property type="match status" value="1"/>
</dbReference>
<gene>
    <name evidence="3" type="ORF">HMPREF2087_01040</name>
</gene>
<feature type="compositionally biased region" description="Low complexity" evidence="1">
    <location>
        <begin position="253"/>
        <end position="274"/>
    </location>
</feature>